<name>A0AAE1NFW4_9EUCA</name>
<evidence type="ECO:0000313" key="3">
    <source>
        <dbReference type="Proteomes" id="UP001292094"/>
    </source>
</evidence>
<proteinExistence type="predicted"/>
<feature type="region of interest" description="Disordered" evidence="1">
    <location>
        <begin position="55"/>
        <end position="84"/>
    </location>
</feature>
<protein>
    <submittedName>
        <fullName evidence="2">Uncharacterized protein</fullName>
    </submittedName>
</protein>
<reference evidence="2" key="1">
    <citation type="submission" date="2023-11" db="EMBL/GenBank/DDBJ databases">
        <title>Genome assemblies of two species of porcelain crab, Petrolisthes cinctipes and Petrolisthes manimaculis (Anomura: Porcellanidae).</title>
        <authorList>
            <person name="Angst P."/>
        </authorList>
    </citation>
    <scope>NUCLEOTIDE SEQUENCE</scope>
    <source>
        <strain evidence="2">PB745_02</strain>
        <tissue evidence="2">Gill</tissue>
    </source>
</reference>
<evidence type="ECO:0000313" key="2">
    <source>
        <dbReference type="EMBL" id="KAK4288385.1"/>
    </source>
</evidence>
<keyword evidence="3" id="KW-1185">Reference proteome</keyword>
<dbReference type="Proteomes" id="UP001292094">
    <property type="component" value="Unassembled WGS sequence"/>
</dbReference>
<accession>A0AAE1NFW4</accession>
<dbReference type="AlphaFoldDB" id="A0AAE1NFW4"/>
<organism evidence="2 3">
    <name type="scientific">Petrolisthes manimaculis</name>
    <dbReference type="NCBI Taxonomy" id="1843537"/>
    <lineage>
        <taxon>Eukaryota</taxon>
        <taxon>Metazoa</taxon>
        <taxon>Ecdysozoa</taxon>
        <taxon>Arthropoda</taxon>
        <taxon>Crustacea</taxon>
        <taxon>Multicrustacea</taxon>
        <taxon>Malacostraca</taxon>
        <taxon>Eumalacostraca</taxon>
        <taxon>Eucarida</taxon>
        <taxon>Decapoda</taxon>
        <taxon>Pleocyemata</taxon>
        <taxon>Anomura</taxon>
        <taxon>Galatheoidea</taxon>
        <taxon>Porcellanidae</taxon>
        <taxon>Petrolisthes</taxon>
    </lineage>
</organism>
<evidence type="ECO:0000256" key="1">
    <source>
        <dbReference type="SAM" id="MobiDB-lite"/>
    </source>
</evidence>
<gene>
    <name evidence="2" type="ORF">Pmani_038578</name>
</gene>
<sequence>MTHVSCPGDKMYVLYEAPHRNVDPPQGCQESDETENRIPDLLLMEYCQLATTTIRLDNTRKSQSRPSKKHNPERILREEEIEIV</sequence>
<dbReference type="EMBL" id="JAWZYT010006324">
    <property type="protein sequence ID" value="KAK4288385.1"/>
    <property type="molecule type" value="Genomic_DNA"/>
</dbReference>
<comment type="caution">
    <text evidence="2">The sequence shown here is derived from an EMBL/GenBank/DDBJ whole genome shotgun (WGS) entry which is preliminary data.</text>
</comment>